<reference evidence="1" key="1">
    <citation type="submission" date="2019-08" db="EMBL/GenBank/DDBJ databases">
        <authorList>
            <person name="Kucharzyk K."/>
            <person name="Murdoch R.W."/>
            <person name="Higgins S."/>
            <person name="Loffler F."/>
        </authorList>
    </citation>
    <scope>NUCLEOTIDE SEQUENCE</scope>
</reference>
<accession>A0A645A3D1</accession>
<dbReference type="EMBL" id="VSSQ01011679">
    <property type="protein sequence ID" value="MPM47446.1"/>
    <property type="molecule type" value="Genomic_DNA"/>
</dbReference>
<name>A0A645A3D1_9ZZZZ</name>
<organism evidence="1">
    <name type="scientific">bioreactor metagenome</name>
    <dbReference type="NCBI Taxonomy" id="1076179"/>
    <lineage>
        <taxon>unclassified sequences</taxon>
        <taxon>metagenomes</taxon>
        <taxon>ecological metagenomes</taxon>
    </lineage>
</organism>
<comment type="caution">
    <text evidence="1">The sequence shown here is derived from an EMBL/GenBank/DDBJ whole genome shotgun (WGS) entry which is preliminary data.</text>
</comment>
<gene>
    <name evidence="1" type="ORF">SDC9_94156</name>
</gene>
<sequence length="123" mass="13481">MPVAASRINRVSKHTVYAIRVKAEVETFLLLMYFPHNVKAAIRTADIRASTFPNIEPAVFAIPERAVSILPHTVIAIASMPFLGIVPCIIMQKPTDANITSVSTSTVEHAIVVCLRDSNQKVK</sequence>
<dbReference type="AlphaFoldDB" id="A0A645A3D1"/>
<evidence type="ECO:0000313" key="1">
    <source>
        <dbReference type="EMBL" id="MPM47446.1"/>
    </source>
</evidence>
<protein>
    <submittedName>
        <fullName evidence="1">Uncharacterized protein</fullName>
    </submittedName>
</protein>
<proteinExistence type="predicted"/>